<dbReference type="EMBL" id="CAFBLX010000420">
    <property type="protein sequence ID" value="CAB4926512.1"/>
    <property type="molecule type" value="Genomic_DNA"/>
</dbReference>
<protein>
    <submittedName>
        <fullName evidence="2">Unannotated protein</fullName>
    </submittedName>
</protein>
<name>A0A6J7I7B4_9ZZZZ</name>
<evidence type="ECO:0000313" key="2">
    <source>
        <dbReference type="EMBL" id="CAB4926512.1"/>
    </source>
</evidence>
<feature type="region of interest" description="Disordered" evidence="1">
    <location>
        <begin position="1"/>
        <end position="23"/>
    </location>
</feature>
<proteinExistence type="predicted"/>
<evidence type="ECO:0000256" key="1">
    <source>
        <dbReference type="SAM" id="MobiDB-lite"/>
    </source>
</evidence>
<sequence length="78" mass="8172">MTVPSTAPHSNTTAMTSSGGQPNCSVRAAIIVDSATTDPTERSIPPVRMTKVIPTARTMRNELSISSDRNTCGSAKPL</sequence>
<dbReference type="AlphaFoldDB" id="A0A6J7I7B4"/>
<reference evidence="2" key="1">
    <citation type="submission" date="2020-05" db="EMBL/GenBank/DDBJ databases">
        <authorList>
            <person name="Chiriac C."/>
            <person name="Salcher M."/>
            <person name="Ghai R."/>
            <person name="Kavagutti S V."/>
        </authorList>
    </citation>
    <scope>NUCLEOTIDE SEQUENCE</scope>
</reference>
<organism evidence="2">
    <name type="scientific">freshwater metagenome</name>
    <dbReference type="NCBI Taxonomy" id="449393"/>
    <lineage>
        <taxon>unclassified sequences</taxon>
        <taxon>metagenomes</taxon>
        <taxon>ecological metagenomes</taxon>
    </lineage>
</organism>
<accession>A0A6J7I7B4</accession>
<gene>
    <name evidence="2" type="ORF">UFOPK3472_03865</name>
</gene>